<gene>
    <name evidence="1" type="ORF">EWM59_26615</name>
</gene>
<organism evidence="1 2">
    <name type="scientific">Emticicia agri</name>
    <dbReference type="NCBI Taxonomy" id="2492393"/>
    <lineage>
        <taxon>Bacteria</taxon>
        <taxon>Pseudomonadati</taxon>
        <taxon>Bacteroidota</taxon>
        <taxon>Cytophagia</taxon>
        <taxon>Cytophagales</taxon>
        <taxon>Leadbetterellaceae</taxon>
        <taxon>Emticicia</taxon>
    </lineage>
</organism>
<dbReference type="OrthoDB" id="9788268at2"/>
<dbReference type="SUPFAM" id="SSF55909">
    <property type="entry name" value="Pentein"/>
    <property type="match status" value="1"/>
</dbReference>
<accession>A0A4Q5LQQ5</accession>
<sequence length="310" mass="35144">MQAQTTSNILMIRPVNFAFNLQTAESNAFQDTDSQALDVELTQENALREFDIMVSQLRAIGVNVIVYEDTPKPYTPDSIFPNNWVSFHHSGKVCLYPMQAENRRLERRADIIDDLGKNFHVETVIDLTAFEEENKFLEGTGSLVLDRMHRIAYACISPRTHEEVLEAWEKQMNGYKIVKFGAVDANDKEIYHTNVMMCIGDTFAVVCLQSIKDLDERLMVKESLESTGKNVIEISLEQMNAFAGNMLMISNKKDHRILVMSTSAYDSLTQSQKNQLGEYADILHFDLNIIETCGGGSARCMMAEVHLPEK</sequence>
<dbReference type="PANTHER" id="PTHR43224:SF1">
    <property type="entry name" value="AMIDINOTRANSFERASE"/>
    <property type="match status" value="1"/>
</dbReference>
<protein>
    <submittedName>
        <fullName evidence="1">Amidinotransferase</fullName>
    </submittedName>
</protein>
<dbReference type="NCBIfam" id="NF046062">
    <property type="entry name" value="citrull_CtlX"/>
    <property type="match status" value="1"/>
</dbReference>
<dbReference type="InterPro" id="IPR014541">
    <property type="entry name" value="Amdntrnsf_FN0238"/>
</dbReference>
<dbReference type="GO" id="GO:0016740">
    <property type="term" value="F:transferase activity"/>
    <property type="evidence" value="ECO:0007669"/>
    <property type="project" value="UniProtKB-KW"/>
</dbReference>
<dbReference type="Gene3D" id="3.75.10.10">
    <property type="entry name" value="L-arginine/glycine Amidinotransferase, Chain A"/>
    <property type="match status" value="1"/>
</dbReference>
<dbReference type="EMBL" id="SEWF01000088">
    <property type="protein sequence ID" value="RYU91821.1"/>
    <property type="molecule type" value="Genomic_DNA"/>
</dbReference>
<evidence type="ECO:0000313" key="2">
    <source>
        <dbReference type="Proteomes" id="UP000293162"/>
    </source>
</evidence>
<reference evidence="1 2" key="1">
    <citation type="submission" date="2019-02" db="EMBL/GenBank/DDBJ databases">
        <title>Bacterial novel species Emticicia sp. 17J42-9 isolated from soil.</title>
        <authorList>
            <person name="Jung H.-Y."/>
        </authorList>
    </citation>
    <scope>NUCLEOTIDE SEQUENCE [LARGE SCALE GENOMIC DNA]</scope>
    <source>
        <strain evidence="1 2">17J42-9</strain>
    </source>
</reference>
<dbReference type="Proteomes" id="UP000293162">
    <property type="component" value="Unassembled WGS sequence"/>
</dbReference>
<evidence type="ECO:0000313" key="1">
    <source>
        <dbReference type="EMBL" id="RYU91821.1"/>
    </source>
</evidence>
<dbReference type="PANTHER" id="PTHR43224">
    <property type="entry name" value="AMIDINOTRANSFERASE"/>
    <property type="match status" value="1"/>
</dbReference>
<dbReference type="RefSeq" id="WP_130024261.1">
    <property type="nucleotide sequence ID" value="NZ_SEWF01000088.1"/>
</dbReference>
<keyword evidence="2" id="KW-1185">Reference proteome</keyword>
<name>A0A4Q5LQQ5_9BACT</name>
<dbReference type="AlphaFoldDB" id="A0A4Q5LQQ5"/>
<proteinExistence type="predicted"/>
<comment type="caution">
    <text evidence="1">The sequence shown here is derived from an EMBL/GenBank/DDBJ whole genome shotgun (WGS) entry which is preliminary data.</text>
</comment>
<dbReference type="PIRSF" id="PIRSF028188">
    <property type="entry name" value="Amdntrnsf_FN0238"/>
    <property type="match status" value="1"/>
</dbReference>
<dbReference type="Pfam" id="PF19420">
    <property type="entry name" value="DDAH_eukar"/>
    <property type="match status" value="1"/>
</dbReference>
<keyword evidence="1" id="KW-0808">Transferase</keyword>